<evidence type="ECO:0000313" key="2">
    <source>
        <dbReference type="EMBL" id="MCF1751534.1"/>
    </source>
</evidence>
<dbReference type="InterPro" id="IPR041613">
    <property type="entry name" value="Pept_S41_N"/>
</dbReference>
<dbReference type="InterPro" id="IPR001478">
    <property type="entry name" value="PDZ"/>
</dbReference>
<dbReference type="SMART" id="SM00228">
    <property type="entry name" value="PDZ"/>
    <property type="match status" value="1"/>
</dbReference>
<dbReference type="SUPFAM" id="SSF52096">
    <property type="entry name" value="ClpP/crotonase"/>
    <property type="match status" value="1"/>
</dbReference>
<dbReference type="Pfam" id="PF03572">
    <property type="entry name" value="Peptidase_S41"/>
    <property type="match status" value="1"/>
</dbReference>
<protein>
    <submittedName>
        <fullName evidence="2">S41 family peptidase</fullName>
    </submittedName>
</protein>
<dbReference type="EMBL" id="JAKEVZ010000007">
    <property type="protein sequence ID" value="MCF1751534.1"/>
    <property type="molecule type" value="Genomic_DNA"/>
</dbReference>
<organism evidence="2 3">
    <name type="scientific">Mariniradius sediminis</name>
    <dbReference type="NCBI Taxonomy" id="2909237"/>
    <lineage>
        <taxon>Bacteria</taxon>
        <taxon>Pseudomonadati</taxon>
        <taxon>Bacteroidota</taxon>
        <taxon>Cytophagia</taxon>
        <taxon>Cytophagales</taxon>
        <taxon>Cyclobacteriaceae</taxon>
        <taxon>Mariniradius</taxon>
    </lineage>
</organism>
<dbReference type="PROSITE" id="PS51257">
    <property type="entry name" value="PROKAR_LIPOPROTEIN"/>
    <property type="match status" value="1"/>
</dbReference>
<dbReference type="SUPFAM" id="SSF50156">
    <property type="entry name" value="PDZ domain-like"/>
    <property type="match status" value="1"/>
</dbReference>
<feature type="domain" description="PDZ" evidence="1">
    <location>
        <begin position="94"/>
        <end position="177"/>
    </location>
</feature>
<dbReference type="InterPro" id="IPR029045">
    <property type="entry name" value="ClpP/crotonase-like_dom_sf"/>
</dbReference>
<comment type="caution">
    <text evidence="2">The sequence shown here is derived from an EMBL/GenBank/DDBJ whole genome shotgun (WGS) entry which is preliminary data.</text>
</comment>
<evidence type="ECO:0000259" key="1">
    <source>
        <dbReference type="PROSITE" id="PS50106"/>
    </source>
</evidence>
<gene>
    <name evidence="2" type="ORF">L0U89_10675</name>
</gene>
<dbReference type="InterPro" id="IPR041489">
    <property type="entry name" value="PDZ_6"/>
</dbReference>
<dbReference type="RefSeq" id="WP_234861514.1">
    <property type="nucleotide sequence ID" value="NZ_JAKEVZ010000007.1"/>
</dbReference>
<sequence>MKSNTYFLKPLMWGFVFLLVFQSCKDKEEDTPPTLSANAKVNTWIKELMDQVYYWLESMKTPISLESDPEDYFESLLNRPTDRFSVIYPDYQELINSLQGTSKEAGYEFLLARESSTNNNVVAFISYIKKGSSAESKGLKRGDLITQINGVRITLDNYQDILSKLDQPHSVSYFRYNPATDQFVAQTPVDLTPVVLSENPNFLDSIYTVNGDKVGYLVYHFFAPGIEGQSTLYDDEMDAIFAKFKAEGIKHLILDFRYNGGGFESSAINLASLIAPNVTATDVFSKTKFNSFIMQFPEYQNVQRLFKAKAQNLGPVLANNRVYIITSRRTASASELIINGLKPYMDVFLVGDVTVGKNVGSVAIEDEDNPENKYGLLPIVSQTFNKNDQSDYSNGFQPNLQGLELSQKTLLPFGDTKEYLLNLALNHIAPGSFPTARMEFVDRTDLGSTLDAHPRAGRLIIEHDFLKK</sequence>
<dbReference type="Gene3D" id="3.30.750.170">
    <property type="match status" value="1"/>
</dbReference>
<dbReference type="Gene3D" id="3.90.226.10">
    <property type="entry name" value="2-enoyl-CoA Hydratase, Chain A, domain 1"/>
    <property type="match status" value="1"/>
</dbReference>
<dbReference type="Proteomes" id="UP001201449">
    <property type="component" value="Unassembled WGS sequence"/>
</dbReference>
<evidence type="ECO:0000313" key="3">
    <source>
        <dbReference type="Proteomes" id="UP001201449"/>
    </source>
</evidence>
<dbReference type="Pfam" id="PF17820">
    <property type="entry name" value="PDZ_6"/>
    <property type="match status" value="1"/>
</dbReference>
<reference evidence="2 3" key="1">
    <citation type="submission" date="2022-01" db="EMBL/GenBank/DDBJ databases">
        <title>Mariniradius saccharolyticus sp. nov., isolated from sediment of a river.</title>
        <authorList>
            <person name="Liu H."/>
        </authorList>
    </citation>
    <scope>NUCLEOTIDE SEQUENCE [LARGE SCALE GENOMIC DNA]</scope>
    <source>
        <strain evidence="2 3">RY-2</strain>
    </source>
</reference>
<keyword evidence="3" id="KW-1185">Reference proteome</keyword>
<dbReference type="PANTHER" id="PTHR32060">
    <property type="entry name" value="TAIL-SPECIFIC PROTEASE"/>
    <property type="match status" value="1"/>
</dbReference>
<accession>A0ABS9BW79</accession>
<dbReference type="InterPro" id="IPR005151">
    <property type="entry name" value="Tail-specific_protease"/>
</dbReference>
<dbReference type="PROSITE" id="PS50106">
    <property type="entry name" value="PDZ"/>
    <property type="match status" value="1"/>
</dbReference>
<dbReference type="InterPro" id="IPR036034">
    <property type="entry name" value="PDZ_sf"/>
</dbReference>
<dbReference type="CDD" id="cd07561">
    <property type="entry name" value="Peptidase_S41_CPP_like"/>
    <property type="match status" value="1"/>
</dbReference>
<dbReference type="Pfam" id="PF18294">
    <property type="entry name" value="Pept_S41_N"/>
    <property type="match status" value="1"/>
</dbReference>
<dbReference type="Gene3D" id="2.30.42.10">
    <property type="match status" value="1"/>
</dbReference>
<dbReference type="PANTHER" id="PTHR32060:SF30">
    <property type="entry name" value="CARBOXY-TERMINAL PROCESSING PROTEASE CTPA"/>
    <property type="match status" value="1"/>
</dbReference>
<proteinExistence type="predicted"/>
<name>A0ABS9BW79_9BACT</name>
<dbReference type="SMART" id="SM00245">
    <property type="entry name" value="TSPc"/>
    <property type="match status" value="1"/>
</dbReference>